<sequence length="434" mass="44965">MRVDRVKYRLICAASGAIMLTLAACGKKEQPPGAGGQQPPTQVGVITVQPQAVAVNTELPGRASSYLVAEVHARVDGIVLKRYFQQGAEVKAGQILFQIDPAPYQASLMSAKATLAKAEATLRSAQAQADRYKTLVAANAVSKQQYDDALATLGSDKADVESGRASVRTAEINLGYCTVRAPISGRIGSALVTEGAYVQGSAATNMALVQQISPVYIDLTQSSDQLLRLRRSIETGALKEAGANAAKVQVVLSDGTTLPDVGKLEFTDVSVDQGTGTTTVRAVFPNVKRDLLPGMFVRARIQQAINDNAFVVPMQGVTHDQKGAPIAMVVDANNKVQMRPLQTSQALGSSWVVTGGLQAGDRVIVEGTQKVQPGATVQPVDAKLPPASKDLEDTSGAMGGKDGAAAMAASSVIVTSPASGASSAAPASAASEVK</sequence>
<dbReference type="PATRIC" id="fig|28092.6.peg.2126"/>
<evidence type="ECO:0000259" key="8">
    <source>
        <dbReference type="Pfam" id="PF25944"/>
    </source>
</evidence>
<evidence type="ECO:0000259" key="9">
    <source>
        <dbReference type="Pfam" id="PF25967"/>
    </source>
</evidence>
<reference evidence="10 11" key="1">
    <citation type="submission" date="2015-03" db="EMBL/GenBank/DDBJ databases">
        <title>Draft Genome Sequence of Burkholderia andropogonis type strain ICMP2807, isolated from Sorghum bicolor.</title>
        <authorList>
            <person name="Lopes-Santos L."/>
            <person name="Castro D.B."/>
            <person name="Ottoboni L.M."/>
            <person name="Park D."/>
            <person name="Weirc B.S."/>
            <person name="Destefano S.A."/>
        </authorList>
    </citation>
    <scope>NUCLEOTIDE SEQUENCE [LARGE SCALE GENOMIC DNA]</scope>
    <source>
        <strain evidence="10 11">ICMP2807</strain>
    </source>
</reference>
<feature type="signal peptide" evidence="5">
    <location>
        <begin position="1"/>
        <end position="23"/>
    </location>
</feature>
<dbReference type="PROSITE" id="PS51257">
    <property type="entry name" value="PROKAR_LIPOPROTEIN"/>
    <property type="match status" value="1"/>
</dbReference>
<dbReference type="FunFam" id="2.40.420.20:FF:000001">
    <property type="entry name" value="Efflux RND transporter periplasmic adaptor subunit"/>
    <property type="match status" value="1"/>
</dbReference>
<comment type="subcellular location">
    <subcellularLocation>
        <location evidence="1">Cell envelope</location>
    </subcellularLocation>
</comment>
<proteinExistence type="inferred from homology"/>
<feature type="coiled-coil region" evidence="3">
    <location>
        <begin position="108"/>
        <end position="135"/>
    </location>
</feature>
<dbReference type="InterPro" id="IPR058627">
    <property type="entry name" value="MdtA-like_C"/>
</dbReference>
<dbReference type="InterPro" id="IPR058626">
    <property type="entry name" value="MdtA-like_b-barrel"/>
</dbReference>
<dbReference type="GO" id="GO:0022857">
    <property type="term" value="F:transmembrane transporter activity"/>
    <property type="evidence" value="ECO:0007669"/>
    <property type="project" value="InterPro"/>
</dbReference>
<evidence type="ECO:0000256" key="1">
    <source>
        <dbReference type="ARBA" id="ARBA00004196"/>
    </source>
</evidence>
<comment type="caution">
    <text evidence="10">The sequence shown here is derived from an EMBL/GenBank/DDBJ whole genome shotgun (WGS) entry which is preliminary data.</text>
</comment>
<dbReference type="SUPFAM" id="SSF111369">
    <property type="entry name" value="HlyD-like secretion proteins"/>
    <property type="match status" value="1"/>
</dbReference>
<dbReference type="NCBIfam" id="TIGR01730">
    <property type="entry name" value="RND_mfp"/>
    <property type="match status" value="1"/>
</dbReference>
<dbReference type="Pfam" id="PF25944">
    <property type="entry name" value="Beta-barrel_RND"/>
    <property type="match status" value="1"/>
</dbReference>
<evidence type="ECO:0000256" key="5">
    <source>
        <dbReference type="SAM" id="SignalP"/>
    </source>
</evidence>
<evidence type="ECO:0000313" key="10">
    <source>
        <dbReference type="EMBL" id="KKB63819.1"/>
    </source>
</evidence>
<keyword evidence="11" id="KW-1185">Reference proteome</keyword>
<evidence type="ECO:0000256" key="4">
    <source>
        <dbReference type="SAM" id="MobiDB-lite"/>
    </source>
</evidence>
<feature type="domain" description="Multidrug resistance protein MdtA-like C-terminal permuted SH3" evidence="9">
    <location>
        <begin position="308"/>
        <end position="370"/>
    </location>
</feature>
<evidence type="ECO:0000256" key="3">
    <source>
        <dbReference type="SAM" id="Coils"/>
    </source>
</evidence>
<name>A0A0F5K1Q7_9BURK</name>
<dbReference type="PANTHER" id="PTHR30158:SF3">
    <property type="entry name" value="MULTIDRUG EFFLUX PUMP SUBUNIT ACRA-RELATED"/>
    <property type="match status" value="1"/>
</dbReference>
<dbReference type="Pfam" id="PF25917">
    <property type="entry name" value="BSH_RND"/>
    <property type="match status" value="1"/>
</dbReference>
<feature type="domain" description="Multidrug resistance protein MdtA-like beta-barrel" evidence="8">
    <location>
        <begin position="214"/>
        <end position="303"/>
    </location>
</feature>
<dbReference type="Gene3D" id="1.10.287.470">
    <property type="entry name" value="Helix hairpin bin"/>
    <property type="match status" value="1"/>
</dbReference>
<dbReference type="GO" id="GO:0046677">
    <property type="term" value="P:response to antibiotic"/>
    <property type="evidence" value="ECO:0007669"/>
    <property type="project" value="TreeGrafter"/>
</dbReference>
<accession>A0A0F5K1Q7</accession>
<dbReference type="EMBL" id="LAQU01000007">
    <property type="protein sequence ID" value="KKB63819.1"/>
    <property type="molecule type" value="Genomic_DNA"/>
</dbReference>
<keyword evidence="5" id="KW-0732">Signal</keyword>
<keyword evidence="3" id="KW-0175">Coiled coil</keyword>
<comment type="similarity">
    <text evidence="2">Belongs to the membrane fusion protein (MFP) (TC 8.A.1) family.</text>
</comment>
<dbReference type="RefSeq" id="WP_046152710.1">
    <property type="nucleotide sequence ID" value="NZ_CADFGU010000001.1"/>
</dbReference>
<evidence type="ECO:0000256" key="2">
    <source>
        <dbReference type="ARBA" id="ARBA00009477"/>
    </source>
</evidence>
<dbReference type="AlphaFoldDB" id="A0A0F5K1Q7"/>
<feature type="domain" description="Multidrug resistance protein MdtA-like alpha-helical hairpin" evidence="6">
    <location>
        <begin position="108"/>
        <end position="176"/>
    </location>
</feature>
<protein>
    <submittedName>
        <fullName evidence="10">Hemolysin D</fullName>
    </submittedName>
</protein>
<dbReference type="Gene3D" id="2.40.420.20">
    <property type="match status" value="1"/>
</dbReference>
<dbReference type="InterPro" id="IPR058625">
    <property type="entry name" value="MdtA-like_BSH"/>
</dbReference>
<dbReference type="Pfam" id="PF25876">
    <property type="entry name" value="HH_MFP_RND"/>
    <property type="match status" value="1"/>
</dbReference>
<organism evidence="10 11">
    <name type="scientific">Robbsia andropogonis</name>
    <dbReference type="NCBI Taxonomy" id="28092"/>
    <lineage>
        <taxon>Bacteria</taxon>
        <taxon>Pseudomonadati</taxon>
        <taxon>Pseudomonadota</taxon>
        <taxon>Betaproteobacteria</taxon>
        <taxon>Burkholderiales</taxon>
        <taxon>Burkholderiaceae</taxon>
        <taxon>Robbsia</taxon>
    </lineage>
</organism>
<dbReference type="InterPro" id="IPR058624">
    <property type="entry name" value="MdtA-like_HH"/>
</dbReference>
<dbReference type="PANTHER" id="PTHR30158">
    <property type="entry name" value="ACRA/E-RELATED COMPONENT OF DRUG EFFLUX TRANSPORTER"/>
    <property type="match status" value="1"/>
</dbReference>
<gene>
    <name evidence="10" type="ORF">WM40_09020</name>
</gene>
<dbReference type="STRING" id="28092.WM40_09020"/>
<feature type="region of interest" description="Disordered" evidence="4">
    <location>
        <begin position="375"/>
        <end position="402"/>
    </location>
</feature>
<dbReference type="Proteomes" id="UP000033618">
    <property type="component" value="Unassembled WGS sequence"/>
</dbReference>
<evidence type="ECO:0000259" key="7">
    <source>
        <dbReference type="Pfam" id="PF25917"/>
    </source>
</evidence>
<dbReference type="GO" id="GO:0005886">
    <property type="term" value="C:plasma membrane"/>
    <property type="evidence" value="ECO:0007669"/>
    <property type="project" value="UniProtKB-SubCell"/>
</dbReference>
<dbReference type="OrthoDB" id="9783047at2"/>
<dbReference type="Pfam" id="PF25967">
    <property type="entry name" value="RND-MFP_C"/>
    <property type="match status" value="1"/>
</dbReference>
<feature type="domain" description="Multidrug resistance protein MdtA-like barrel-sandwich hybrid" evidence="7">
    <location>
        <begin position="68"/>
        <end position="210"/>
    </location>
</feature>
<evidence type="ECO:0000259" key="6">
    <source>
        <dbReference type="Pfam" id="PF25876"/>
    </source>
</evidence>
<feature type="chain" id="PRO_5002491072" evidence="5">
    <location>
        <begin position="24"/>
        <end position="434"/>
    </location>
</feature>
<dbReference type="InterPro" id="IPR006143">
    <property type="entry name" value="RND_pump_MFP"/>
</dbReference>
<dbReference type="Gene3D" id="2.40.50.100">
    <property type="match status" value="1"/>
</dbReference>
<dbReference type="Gene3D" id="2.40.30.170">
    <property type="match status" value="1"/>
</dbReference>
<evidence type="ECO:0000313" key="11">
    <source>
        <dbReference type="Proteomes" id="UP000033618"/>
    </source>
</evidence>